<name>A0ABV6JLP2_9BACL</name>
<sequence length="165" mass="18697">MTLYFRDNFFSSGMTEIMNDSGETVGELDLKSSFSASLDVCDLTGRTLCSGKFPFFSGRWEVTDEDDRLLGELRSRMSFFSQRYEYDAGGRGLYEINSPAFTQDYFIQRENEGETVATFERTSGWLHSGAYSLENYSTELSDYELVVVVLGVHAIRKRRSNAAAT</sequence>
<evidence type="ECO:0000313" key="2">
    <source>
        <dbReference type="Proteomes" id="UP001589818"/>
    </source>
</evidence>
<gene>
    <name evidence="1" type="ORF">ACFFJ8_34410</name>
</gene>
<proteinExistence type="predicted"/>
<dbReference type="InterPro" id="IPR007612">
    <property type="entry name" value="LOR"/>
</dbReference>
<reference evidence="1 2" key="1">
    <citation type="submission" date="2024-09" db="EMBL/GenBank/DDBJ databases">
        <authorList>
            <person name="Sun Q."/>
            <person name="Mori K."/>
        </authorList>
    </citation>
    <scope>NUCLEOTIDE SEQUENCE [LARGE SCALE GENOMIC DNA]</scope>
    <source>
        <strain evidence="1 2">CCM 4839</strain>
    </source>
</reference>
<organism evidence="1 2">
    <name type="scientific">Paenibacillus mendelii</name>
    <dbReference type="NCBI Taxonomy" id="206163"/>
    <lineage>
        <taxon>Bacteria</taxon>
        <taxon>Bacillati</taxon>
        <taxon>Bacillota</taxon>
        <taxon>Bacilli</taxon>
        <taxon>Bacillales</taxon>
        <taxon>Paenibacillaceae</taxon>
        <taxon>Paenibacillus</taxon>
    </lineage>
</organism>
<comment type="caution">
    <text evidence="1">The sequence shown here is derived from an EMBL/GenBank/DDBJ whole genome shotgun (WGS) entry which is preliminary data.</text>
</comment>
<evidence type="ECO:0008006" key="3">
    <source>
        <dbReference type="Google" id="ProtNLM"/>
    </source>
</evidence>
<dbReference type="Pfam" id="PF04525">
    <property type="entry name" value="LOR"/>
    <property type="match status" value="1"/>
</dbReference>
<dbReference type="Proteomes" id="UP001589818">
    <property type="component" value="Unassembled WGS sequence"/>
</dbReference>
<keyword evidence="2" id="KW-1185">Reference proteome</keyword>
<dbReference type="EMBL" id="JBHLVF010000059">
    <property type="protein sequence ID" value="MFC0396434.1"/>
    <property type="molecule type" value="Genomic_DNA"/>
</dbReference>
<accession>A0ABV6JLP2</accession>
<protein>
    <recommendedName>
        <fullName evidence="3">LURP-one-related family protein</fullName>
    </recommendedName>
</protein>
<evidence type="ECO:0000313" key="1">
    <source>
        <dbReference type="EMBL" id="MFC0396434.1"/>
    </source>
</evidence>
<dbReference type="RefSeq" id="WP_204821960.1">
    <property type="nucleotide sequence ID" value="NZ_JANHOF010000017.1"/>
</dbReference>